<dbReference type="EMBL" id="LUCH01003373">
    <property type="protein sequence ID" value="KAF5400218.1"/>
    <property type="molecule type" value="Genomic_DNA"/>
</dbReference>
<feature type="compositionally biased region" description="Polar residues" evidence="1">
    <location>
        <begin position="1961"/>
        <end position="1972"/>
    </location>
</feature>
<dbReference type="Proteomes" id="UP000748531">
    <property type="component" value="Unassembled WGS sequence"/>
</dbReference>
<reference evidence="3" key="1">
    <citation type="submission" date="2019-05" db="EMBL/GenBank/DDBJ databases">
        <title>Annotation for the trematode Paragonimus heterotremus.</title>
        <authorList>
            <person name="Choi Y.-J."/>
        </authorList>
    </citation>
    <scope>NUCLEOTIDE SEQUENCE</scope>
    <source>
        <strain evidence="3">LC</strain>
    </source>
</reference>
<evidence type="ECO:0000313" key="4">
    <source>
        <dbReference type="Proteomes" id="UP000748531"/>
    </source>
</evidence>
<dbReference type="OrthoDB" id="10051416at2759"/>
<gene>
    <name evidence="3" type="ORF">PHET_06742</name>
</gene>
<dbReference type="PANTHER" id="PTHR31640:SF1">
    <property type="entry name" value="BRIDGE-LIKE LIPID TRANSFER PROTEIN FAMILY MEMBER 1"/>
    <property type="match status" value="1"/>
</dbReference>
<dbReference type="InterPro" id="IPR033616">
    <property type="entry name" value="BLTP1"/>
</dbReference>
<dbReference type="GO" id="GO:0048488">
    <property type="term" value="P:synaptic vesicle endocytosis"/>
    <property type="evidence" value="ECO:0007669"/>
    <property type="project" value="TreeGrafter"/>
</dbReference>
<sequence>MRGLDFHLDDNIGRRLKSLISMLTRITGYDGAAPLLPTSAEEEEEGECVEGSHLHRKLNGLTEADKVSDKNESLGKQIRNANRTSISIVGAQQNDVTHESSQKHGGYSDIASLDRYRPGGCPPDSVANMLPCDLSQVRSMELHKHQQELMEAQCCLAFKRQKWDTLRRKKGITMQRSPVFLRDPIKPPRTTAYSNFESQGLINDSIPRSSIVAGEQFHSISQMAAFGRTDPSSTSVSNSDVHGPSVHRASIVSKDESVYFDMESCETAVQRVSEALENGRYNPSSCHLINDHCSNQDLWFDPQEAIGFDGIGFPFSGSNFMSMAEEQGEGEPTDYSSSDEAEEPNGVKRGGRSHHPLPDKTHVLFGDLPSGIQDIGTQPKVLLQVNVQIHIDSGCCVLHPRLPQDILSNSVDLYSPINPNIIPPQYRFQTPNTIASRPQTELGGRFSNSDLLGAYLERYKKHLLQDTQFLSTDLSVFLLPAVDIGLHYNSMTEVDFHTSPIPTGSSVPPTSPEATSVTVSGASLPINQPTIVHSTFLSHGSLRTDTHGTPSGKQPIDTTIPESKVSTTNSYEFNVGYKQAMGNSGLKKQTDLFVSFFLQKLPKELIVHPALLDFLEQALESIPLLADWEVESASISSDGEQAEDKRNNASASHSAPLDTRFWETFPVHTVVHLHVQPLTVRFLCLPTSRMQCLMSLPFLDVIFSTHRCEVDDDAESSPIQSEACNRMPVFSGENRDGSAPRQITGRGPIPITVLADGAALHLPVNSSAGDIVAEGGLCVTAILKEFRISIFHPYVDSKAMRSEPIWEATWSGDSLNLLVQDIQLNISRVVQTSLVLPPGDNLNIKTSESNLDHSNLHTCNHSNPALQPPAPEASFSGRSRNTFTNLILPLSSWGLHRDVRFSGIFDIGVARFTCDTRRTLEILDIPNAWYRSSLARRLFIGNDEITAEKCNESPEVVDETLEPEVFSSQNADTSPQKAEHPTAISVDPRARPRCFSLATSSATHWPSEMLNFVTPLSRRLSRPDKPYKLKRRSTVAKPRRSSDALDPTVHNFLNVESNKEVTSASIPGHQSAAGGDTRAPANLPSLSTTMMMERGTAAAATPNSSMRVASWHALPIFCVHLKRFELNLFIGSAMGQTRLTMDELFFDGRISLHSSGRKNTILSAGLGVCQFVSEGGGVGGEICLLNADAKVCLDEDPTRDPLHSLDSRIGGFQLRIEYMNTNILLMRVSSLTLRLRDEWKLKDTARFIFERSQPSAVLTSTRVARSSLTNAITTGGCSPTLIEPQILESEVGAPPVYIRVVGEINWDQAQTAIVRTTTPDLIRSIRKVRDYFEEQVREGRMSLIGQTGSFGLLASRNSSIIRPVVSVQSGCTRSQDAVVEGTIIDKLLQRHWQHLLCESYNVYAREQLTVNPNFQPLSNPLSGMDDQLFPVLGGSLQLTGRSLGIACFAGSFRSAPDWAVFNIQYPTACFETEAQHEALDSSLVSSDPSEFDGWINVRQVLSFDLGSQPEFRPQMAYVLRVRRGCQPSTRNPPKLTIAEWMEFTFRGADNTVVNFVRANDPESVLAVVQLAQFPIQFPDSTTGVATVIGDQTHTFGVIRETSPSDTTSVSTSSLDQSLKNPSTNTSKGEYPSSSMAASVSNIVRHNLHPVITAQPSALPRPHPLRPPIDGEILFILPSISLRITTDQRQTMAQPTLSSLSSVLPKHSVESTSSRSTSGARSWIYGCKTVPSSLPPGDSGNHVAHSSEPTVTLTPAEAVPGFAPTVKISFQTDFHGFVQLGLIDVPWLPSLINSYLNERLHDYELLTAVPSSSSQFPGLIDSGAVSNSGAVSDNLTTRLRELATTSSPMVQDARIYEIVHWSLSPMCRWLLASNIGVPAFDRLLENIGFRKARVTIPKWLQRGVMDNLDSVMATLIHASMQLTIKRHLRRSVHNHENPDPVVEAASGQFRGRSESPEIHGHGSQQVAHTSQHSRLFFSPKPKAS</sequence>
<feature type="region of interest" description="Disordered" evidence="1">
    <location>
        <begin position="1060"/>
        <end position="1079"/>
    </location>
</feature>
<organism evidence="3 4">
    <name type="scientific">Paragonimus heterotremus</name>
    <dbReference type="NCBI Taxonomy" id="100268"/>
    <lineage>
        <taxon>Eukaryota</taxon>
        <taxon>Metazoa</taxon>
        <taxon>Spiralia</taxon>
        <taxon>Lophotrochozoa</taxon>
        <taxon>Platyhelminthes</taxon>
        <taxon>Trematoda</taxon>
        <taxon>Digenea</taxon>
        <taxon>Plagiorchiida</taxon>
        <taxon>Troglotremata</taxon>
        <taxon>Troglotrematidae</taxon>
        <taxon>Paragonimus</taxon>
    </lineage>
</organism>
<protein>
    <recommendedName>
        <fullName evidence="2">Bridge-like lipid transfer protein family member 1 C-terminal domain-containing protein</fullName>
    </recommendedName>
</protein>
<dbReference type="SMART" id="SM01220">
    <property type="entry name" value="FSA_C"/>
    <property type="match status" value="1"/>
</dbReference>
<name>A0A8J4SK94_9TREM</name>
<dbReference type="Pfam" id="PF25040">
    <property type="entry name" value="BLTP1_C"/>
    <property type="match status" value="5"/>
</dbReference>
<dbReference type="InterPro" id="IPR056742">
    <property type="entry name" value="BLTP1_C"/>
</dbReference>
<dbReference type="PANTHER" id="PTHR31640">
    <property type="entry name" value="TRANSMEMBRANE PROTEIN KIAA1109"/>
    <property type="match status" value="1"/>
</dbReference>
<feature type="compositionally biased region" description="Polar residues" evidence="1">
    <location>
        <begin position="1614"/>
        <end position="1633"/>
    </location>
</feature>
<evidence type="ECO:0000256" key="1">
    <source>
        <dbReference type="SAM" id="MobiDB-lite"/>
    </source>
</evidence>
<comment type="caution">
    <text evidence="3">The sequence shown here is derived from an EMBL/GenBank/DDBJ whole genome shotgun (WGS) entry which is preliminary data.</text>
</comment>
<evidence type="ECO:0000313" key="3">
    <source>
        <dbReference type="EMBL" id="KAF5400218.1"/>
    </source>
</evidence>
<feature type="region of interest" description="Disordered" evidence="1">
    <location>
        <begin position="1931"/>
        <end position="1983"/>
    </location>
</feature>
<feature type="compositionally biased region" description="Acidic residues" evidence="1">
    <location>
        <begin position="326"/>
        <end position="343"/>
    </location>
</feature>
<evidence type="ECO:0000259" key="2">
    <source>
        <dbReference type="SMART" id="SM01220"/>
    </source>
</evidence>
<feature type="region of interest" description="Disordered" evidence="1">
    <location>
        <begin position="325"/>
        <end position="363"/>
    </location>
</feature>
<keyword evidence="4" id="KW-1185">Reference proteome</keyword>
<feature type="region of interest" description="Disordered" evidence="1">
    <location>
        <begin position="1598"/>
        <end position="1633"/>
    </location>
</feature>
<proteinExistence type="predicted"/>
<feature type="compositionally biased region" description="Basic and acidic residues" evidence="1">
    <location>
        <begin position="1950"/>
        <end position="1959"/>
    </location>
</feature>
<feature type="domain" description="Bridge-like lipid transfer protein family member 1 C-terminal" evidence="2">
    <location>
        <begin position="1097"/>
        <end position="1921"/>
    </location>
</feature>
<feature type="compositionally biased region" description="Low complexity" evidence="1">
    <location>
        <begin position="1601"/>
        <end position="1613"/>
    </location>
</feature>
<accession>A0A8J4SK94</accession>
<dbReference type="GO" id="GO:0098793">
    <property type="term" value="C:presynapse"/>
    <property type="evidence" value="ECO:0007669"/>
    <property type="project" value="GOC"/>
</dbReference>